<accession>A0A6L2LYM4</accession>
<comment type="caution">
    <text evidence="1">The sequence shown here is derived from an EMBL/GenBank/DDBJ whole genome shotgun (WGS) entry which is preliminary data.</text>
</comment>
<dbReference type="AlphaFoldDB" id="A0A6L2LYM4"/>
<gene>
    <name evidence="1" type="ORF">Tci_038766</name>
</gene>
<protein>
    <submittedName>
        <fullName evidence="1">Uncharacterized protein</fullName>
    </submittedName>
</protein>
<name>A0A6L2LYM4_TANCI</name>
<proteinExistence type="predicted"/>
<reference evidence="1" key="1">
    <citation type="journal article" date="2019" name="Sci. Rep.">
        <title>Draft genome of Tanacetum cinerariifolium, the natural source of mosquito coil.</title>
        <authorList>
            <person name="Yamashiro T."/>
            <person name="Shiraishi A."/>
            <person name="Satake H."/>
            <person name="Nakayama K."/>
        </authorList>
    </citation>
    <scope>NUCLEOTIDE SEQUENCE</scope>
</reference>
<evidence type="ECO:0000313" key="1">
    <source>
        <dbReference type="EMBL" id="GEU66788.1"/>
    </source>
</evidence>
<organism evidence="1">
    <name type="scientific">Tanacetum cinerariifolium</name>
    <name type="common">Dalmatian daisy</name>
    <name type="synonym">Chrysanthemum cinerariifolium</name>
    <dbReference type="NCBI Taxonomy" id="118510"/>
    <lineage>
        <taxon>Eukaryota</taxon>
        <taxon>Viridiplantae</taxon>
        <taxon>Streptophyta</taxon>
        <taxon>Embryophyta</taxon>
        <taxon>Tracheophyta</taxon>
        <taxon>Spermatophyta</taxon>
        <taxon>Magnoliopsida</taxon>
        <taxon>eudicotyledons</taxon>
        <taxon>Gunneridae</taxon>
        <taxon>Pentapetalae</taxon>
        <taxon>asterids</taxon>
        <taxon>campanulids</taxon>
        <taxon>Asterales</taxon>
        <taxon>Asteraceae</taxon>
        <taxon>Asteroideae</taxon>
        <taxon>Anthemideae</taxon>
        <taxon>Anthemidinae</taxon>
        <taxon>Tanacetum</taxon>
    </lineage>
</organism>
<dbReference type="EMBL" id="BKCJ010005445">
    <property type="protein sequence ID" value="GEU66788.1"/>
    <property type="molecule type" value="Genomic_DNA"/>
</dbReference>
<sequence>MDTSGAGASHIPANRAISAMLDMPTSPTSVASSGHFPFTTSDLLGIGVDTLALDRFVKPKRIQLKYAVVAHRHGGGRFKIIFFQLDNEPVKSR</sequence>